<accession>A0AAJ5W5S3</accession>
<name>A0AAJ5W5S3_9SPHI</name>
<organism evidence="2 3">
    <name type="scientific">Candidatus Pedobacter colombiensis</name>
    <dbReference type="NCBI Taxonomy" id="3121371"/>
    <lineage>
        <taxon>Bacteria</taxon>
        <taxon>Pseudomonadati</taxon>
        <taxon>Bacteroidota</taxon>
        <taxon>Sphingobacteriia</taxon>
        <taxon>Sphingobacteriales</taxon>
        <taxon>Sphingobacteriaceae</taxon>
        <taxon>Pedobacter</taxon>
    </lineage>
</organism>
<keyword evidence="1" id="KW-0472">Membrane</keyword>
<evidence type="ECO:0000313" key="3">
    <source>
        <dbReference type="Proteomes" id="UP001214530"/>
    </source>
</evidence>
<evidence type="ECO:0000313" key="2">
    <source>
        <dbReference type="EMBL" id="WEK19073.1"/>
    </source>
</evidence>
<dbReference type="AlphaFoldDB" id="A0AAJ5W5S3"/>
<gene>
    <name evidence="2" type="ORF">P0Y49_20055</name>
</gene>
<sequence>MAVNVGKKYMILKWFAAALLFVALILTAITWYYSVKLKPIITAELKELVLKTTNNLYQIEFSSVDANVLTGISSLSNVTITPDTAVYRQLIALKRAPNNLYKIKLKKLAVRNFHPFRLWRQKKLNIDLLLFDNPWIEMTNRQFDFNDEKLPQPKKSPYDYISKYIKELRINTVDFKNASFKYINNNNPGKQEVDAVDSLNITLKDWLIDPHSATDKSRLYLLKDVIINLNDYSYATSDSLYFVKFNRLDFIASSGKLDVKSFSLEPRYSEQQFGSTLGYAKDRYNIQVANIGFTGINLPLYILKQELFAKDMTIANGTLAVVNNNTLPKKIVNKTGTYPHQLLQKADAKLNIAKLNLNNVDISYGEFSPEGKGKGVITFEQTWGAISNVTNVEKAIARDSIAEAALTSYVMGSGKLNVNFKFNLAARDGAFSYSGSLVDMEGKAFNRITKPLGLVKVNSGYINKLAFDVKANDELAKGTVSFAYKDLSLAVLKRVKGEDRLVKQGLISFLANALVFNKANPGADGKFVTAAVDYKRTPTGSFFNFIWKTLFQGVKYSVGLTPAKEKKIKDQIAKFEQIKADRQARHKRREARIRMRK</sequence>
<protein>
    <recommendedName>
        <fullName evidence="4">DUF748 domain-containing protein</fullName>
    </recommendedName>
</protein>
<dbReference type="Proteomes" id="UP001214530">
    <property type="component" value="Chromosome"/>
</dbReference>
<evidence type="ECO:0000256" key="1">
    <source>
        <dbReference type="SAM" id="Phobius"/>
    </source>
</evidence>
<feature type="transmembrane region" description="Helical" evidence="1">
    <location>
        <begin position="12"/>
        <end position="33"/>
    </location>
</feature>
<proteinExistence type="predicted"/>
<keyword evidence="1" id="KW-1133">Transmembrane helix</keyword>
<keyword evidence="1" id="KW-0812">Transmembrane</keyword>
<dbReference type="EMBL" id="CP119313">
    <property type="protein sequence ID" value="WEK19073.1"/>
    <property type="molecule type" value="Genomic_DNA"/>
</dbReference>
<evidence type="ECO:0008006" key="4">
    <source>
        <dbReference type="Google" id="ProtNLM"/>
    </source>
</evidence>
<reference evidence="2" key="1">
    <citation type="submission" date="2023-03" db="EMBL/GenBank/DDBJ databases">
        <title>Andean soil-derived lignocellulolytic bacterial consortium as a source of novel taxa and putative plastic-active enzymes.</title>
        <authorList>
            <person name="Diaz-Garcia L."/>
            <person name="Chuvochina M."/>
            <person name="Feuerriegel G."/>
            <person name="Bunk B."/>
            <person name="Sproer C."/>
            <person name="Streit W.R."/>
            <person name="Rodriguez L.M."/>
            <person name="Overmann J."/>
            <person name="Jimenez D.J."/>
        </authorList>
    </citation>
    <scope>NUCLEOTIDE SEQUENCE</scope>
    <source>
        <strain evidence="2">MAG 3858</strain>
    </source>
</reference>